<feature type="active site" description="Proton donor" evidence="1">
    <location>
        <position position="38"/>
    </location>
</feature>
<dbReference type="Proteomes" id="UP000007014">
    <property type="component" value="Chromosome 20"/>
</dbReference>
<dbReference type="eggNOG" id="ENOG502QPWJ">
    <property type="taxonomic scope" value="Eukaryota"/>
</dbReference>
<dbReference type="Gramene" id="CMT031CT">
    <property type="protein sequence ID" value="CMT031CT"/>
    <property type="gene ID" value="CMT031C"/>
</dbReference>
<dbReference type="Gene3D" id="1.10.40.40">
    <property type="entry name" value="Deoxyribonucleotidase, domain 2"/>
    <property type="match status" value="1"/>
</dbReference>
<dbReference type="GO" id="GO:0009223">
    <property type="term" value="P:pyrimidine deoxyribonucleotide catabolic process"/>
    <property type="evidence" value="ECO:0007669"/>
    <property type="project" value="TreeGrafter"/>
</dbReference>
<dbReference type="PANTHER" id="PTHR16504:SF4">
    <property type="entry name" value="5'(3')-DEOXYRIBONUCLEOTIDASE"/>
    <property type="match status" value="1"/>
</dbReference>
<dbReference type="GeneID" id="16998098"/>
<evidence type="ECO:0000256" key="1">
    <source>
        <dbReference type="PIRSR" id="PIRSR610708-1"/>
    </source>
</evidence>
<dbReference type="KEGG" id="cme:CYME_CMT031C"/>
<dbReference type="InterPro" id="IPR036412">
    <property type="entry name" value="HAD-like_sf"/>
</dbReference>
<dbReference type="Pfam" id="PF06941">
    <property type="entry name" value="NT5C"/>
    <property type="match status" value="1"/>
</dbReference>
<protein>
    <submittedName>
        <fullName evidence="2">Uncharacterized protein</fullName>
    </submittedName>
</protein>
<name>M1UX98_CYAM1</name>
<dbReference type="SFLD" id="SFLDS00003">
    <property type="entry name" value="Haloacid_Dehalogenase"/>
    <property type="match status" value="1"/>
</dbReference>
<reference evidence="2 3" key="1">
    <citation type="journal article" date="2004" name="Nature">
        <title>Genome sequence of the ultrasmall unicellular red alga Cyanidioschyzon merolae 10D.</title>
        <authorList>
            <person name="Matsuzaki M."/>
            <person name="Misumi O."/>
            <person name="Shin-i T."/>
            <person name="Maruyama S."/>
            <person name="Takahara M."/>
            <person name="Miyagishima S."/>
            <person name="Mori T."/>
            <person name="Nishida K."/>
            <person name="Yagisawa F."/>
            <person name="Nishida K."/>
            <person name="Yoshida Y."/>
            <person name="Nishimura Y."/>
            <person name="Nakao S."/>
            <person name="Kobayashi T."/>
            <person name="Momoyama Y."/>
            <person name="Higashiyama T."/>
            <person name="Minoda A."/>
            <person name="Sano M."/>
            <person name="Nomoto H."/>
            <person name="Oishi K."/>
            <person name="Hayashi H."/>
            <person name="Ohta F."/>
            <person name="Nishizaka S."/>
            <person name="Haga S."/>
            <person name="Miura S."/>
            <person name="Morishita T."/>
            <person name="Kabeya Y."/>
            <person name="Terasawa K."/>
            <person name="Suzuki Y."/>
            <person name="Ishii Y."/>
            <person name="Asakawa S."/>
            <person name="Takano H."/>
            <person name="Ohta N."/>
            <person name="Kuroiwa H."/>
            <person name="Tanaka K."/>
            <person name="Shimizu N."/>
            <person name="Sugano S."/>
            <person name="Sato N."/>
            <person name="Nozaki H."/>
            <person name="Ogasawara N."/>
            <person name="Kohara Y."/>
            <person name="Kuroiwa T."/>
        </authorList>
    </citation>
    <scope>NUCLEOTIDE SEQUENCE [LARGE SCALE GENOMIC DNA]</scope>
    <source>
        <strain evidence="2 3">10D</strain>
    </source>
</reference>
<reference evidence="2 3" key="2">
    <citation type="journal article" date="2007" name="BMC Biol.">
        <title>A 100%-complete sequence reveals unusually simple genomic features in the hot-spring red alga Cyanidioschyzon merolae.</title>
        <authorList>
            <person name="Nozaki H."/>
            <person name="Takano H."/>
            <person name="Misumi O."/>
            <person name="Terasawa K."/>
            <person name="Matsuzaki M."/>
            <person name="Maruyama S."/>
            <person name="Nishida K."/>
            <person name="Yagisawa F."/>
            <person name="Yoshida Y."/>
            <person name="Fujiwara T."/>
            <person name="Takio S."/>
            <person name="Tamura K."/>
            <person name="Chung S.J."/>
            <person name="Nakamura S."/>
            <person name="Kuroiwa H."/>
            <person name="Tanaka K."/>
            <person name="Sato N."/>
            <person name="Kuroiwa T."/>
        </authorList>
    </citation>
    <scope>NUCLEOTIDE SEQUENCE [LARGE SCALE GENOMIC DNA]</scope>
    <source>
        <strain evidence="2 3">10D</strain>
    </source>
</reference>
<dbReference type="RefSeq" id="XP_005539097.1">
    <property type="nucleotide sequence ID" value="XM_005539040.1"/>
</dbReference>
<evidence type="ECO:0000313" key="3">
    <source>
        <dbReference type="Proteomes" id="UP000007014"/>
    </source>
</evidence>
<dbReference type="SFLD" id="SFLDG01145">
    <property type="entry name" value="C1.2.1"/>
    <property type="match status" value="1"/>
</dbReference>
<dbReference type="SUPFAM" id="SSF56784">
    <property type="entry name" value="HAD-like"/>
    <property type="match status" value="1"/>
</dbReference>
<dbReference type="GO" id="GO:0008253">
    <property type="term" value="F:5'-nucleotidase activity"/>
    <property type="evidence" value="ECO:0007669"/>
    <property type="project" value="InterPro"/>
</dbReference>
<dbReference type="Gene3D" id="3.40.50.1000">
    <property type="entry name" value="HAD superfamily/HAD-like"/>
    <property type="match status" value="1"/>
</dbReference>
<dbReference type="OMA" id="VLFTSCH"/>
<dbReference type="OrthoDB" id="10248475at2759"/>
<proteinExistence type="predicted"/>
<accession>M1UX98</accession>
<dbReference type="SFLD" id="SFLDG01126">
    <property type="entry name" value="C1.2:_Nucleotidase_Like"/>
    <property type="match status" value="1"/>
</dbReference>
<dbReference type="InterPro" id="IPR023214">
    <property type="entry name" value="HAD_sf"/>
</dbReference>
<dbReference type="PANTHER" id="PTHR16504">
    <property type="entry name" value="5'(3')-DEOXYRIBONUCLEOTIDASE"/>
    <property type="match status" value="1"/>
</dbReference>
<dbReference type="STRING" id="280699.M1UX98"/>
<dbReference type="HOGENOM" id="CLU_100259_0_0_1"/>
<dbReference type="EMBL" id="AP006502">
    <property type="protein sequence ID" value="BAM83061.1"/>
    <property type="molecule type" value="Genomic_DNA"/>
</dbReference>
<dbReference type="AlphaFoldDB" id="M1UX98"/>
<dbReference type="InterPro" id="IPR010708">
    <property type="entry name" value="5'(3')-deoxyribonucleotidase"/>
</dbReference>
<gene>
    <name evidence="2" type="ORF">CYME_CMT031C</name>
</gene>
<feature type="active site" description="Nucleophile" evidence="1">
    <location>
        <position position="36"/>
    </location>
</feature>
<evidence type="ECO:0000313" key="2">
    <source>
        <dbReference type="EMBL" id="BAM83061.1"/>
    </source>
</evidence>
<organism evidence="2 3">
    <name type="scientific">Cyanidioschyzon merolae (strain NIES-3377 / 10D)</name>
    <name type="common">Unicellular red alga</name>
    <dbReference type="NCBI Taxonomy" id="280699"/>
    <lineage>
        <taxon>Eukaryota</taxon>
        <taxon>Rhodophyta</taxon>
        <taxon>Bangiophyceae</taxon>
        <taxon>Cyanidiales</taxon>
        <taxon>Cyanidiaceae</taxon>
        <taxon>Cyanidioschyzon</taxon>
    </lineage>
</organism>
<keyword evidence="3" id="KW-1185">Reference proteome</keyword>
<sequence>MFPALIRGAARFSERLRGDLRKKMQHQAPKPLILIDMDNTIVSFDDAFVKRWKELDPHADEALIRKRQHFELEENLPPEARAIAEKIMGEPGFYASFRPLEGAIVALRAMIDRSWEVRLCSAPHPLQWEDCVRDKYSWVREHLGSDWLHRIMIVRDKTCVRGSVLIDDKPSISGFYPDPEWLHVVFDQPYNRDVEARARLSHWSQWEEVLTPILKAQGFSV</sequence>